<evidence type="ECO:0000313" key="3">
    <source>
        <dbReference type="Proteomes" id="UP000507470"/>
    </source>
</evidence>
<keyword evidence="3" id="KW-1185">Reference proteome</keyword>
<protein>
    <recommendedName>
        <fullName evidence="1">HAT C-terminal dimerisation domain-containing protein</fullName>
    </recommendedName>
</protein>
<dbReference type="OrthoDB" id="6129633at2759"/>
<gene>
    <name evidence="2" type="ORF">MCOR_41428</name>
</gene>
<dbReference type="InterPro" id="IPR008906">
    <property type="entry name" value="HATC_C_dom"/>
</dbReference>
<proteinExistence type="predicted"/>
<dbReference type="AlphaFoldDB" id="A0A6J8DMA3"/>
<dbReference type="Pfam" id="PF05699">
    <property type="entry name" value="Dimer_Tnp_hAT"/>
    <property type="match status" value="1"/>
</dbReference>
<accession>A0A6J8DMA3</accession>
<evidence type="ECO:0000313" key="2">
    <source>
        <dbReference type="EMBL" id="CAC5408000.1"/>
    </source>
</evidence>
<evidence type="ECO:0000259" key="1">
    <source>
        <dbReference type="Pfam" id="PF05699"/>
    </source>
</evidence>
<reference evidence="2 3" key="1">
    <citation type="submission" date="2020-06" db="EMBL/GenBank/DDBJ databases">
        <authorList>
            <person name="Li R."/>
            <person name="Bekaert M."/>
        </authorList>
    </citation>
    <scope>NUCLEOTIDE SEQUENCE [LARGE SCALE GENOMIC DNA]</scope>
    <source>
        <strain evidence="3">wild</strain>
    </source>
</reference>
<dbReference type="GO" id="GO:0046983">
    <property type="term" value="F:protein dimerization activity"/>
    <property type="evidence" value="ECO:0007669"/>
    <property type="project" value="InterPro"/>
</dbReference>
<sequence length="213" mass="24136">MSTKYSLNGQLRNESGSLMFQFLAEFMFGISCIPHSSSHCERVFSVVRKNRTDQRATLGDKTLETLLVIKSRQGHPCDLNRKHSNAILDQLKIRRIIIPHIVQIAAKEHRTQTSFNRYIPPQLPMSNEAEKCYHSNSHLLQENFIKAKAKKLPSFHPLIASGNENDNGREYYGSGLNCAHLKLIYVRKGEDGLIDVLMSKSACGKPRVSNDKN</sequence>
<dbReference type="EMBL" id="CACVKT020007497">
    <property type="protein sequence ID" value="CAC5408000.1"/>
    <property type="molecule type" value="Genomic_DNA"/>
</dbReference>
<name>A0A6J8DMA3_MYTCO</name>
<organism evidence="2 3">
    <name type="scientific">Mytilus coruscus</name>
    <name type="common">Sea mussel</name>
    <dbReference type="NCBI Taxonomy" id="42192"/>
    <lineage>
        <taxon>Eukaryota</taxon>
        <taxon>Metazoa</taxon>
        <taxon>Spiralia</taxon>
        <taxon>Lophotrochozoa</taxon>
        <taxon>Mollusca</taxon>
        <taxon>Bivalvia</taxon>
        <taxon>Autobranchia</taxon>
        <taxon>Pteriomorphia</taxon>
        <taxon>Mytilida</taxon>
        <taxon>Mytiloidea</taxon>
        <taxon>Mytilidae</taxon>
        <taxon>Mytilinae</taxon>
        <taxon>Mytilus</taxon>
    </lineage>
</organism>
<feature type="domain" description="HAT C-terminal dimerisation" evidence="1">
    <location>
        <begin position="23"/>
        <end position="71"/>
    </location>
</feature>
<dbReference type="Proteomes" id="UP000507470">
    <property type="component" value="Unassembled WGS sequence"/>
</dbReference>